<feature type="region of interest" description="Disordered" evidence="1">
    <location>
        <begin position="48"/>
        <end position="180"/>
    </location>
</feature>
<feature type="compositionally biased region" description="Polar residues" evidence="1">
    <location>
        <begin position="137"/>
        <end position="147"/>
    </location>
</feature>
<feature type="compositionally biased region" description="Polar residues" evidence="1">
    <location>
        <begin position="162"/>
        <end position="180"/>
    </location>
</feature>
<accession>A0A3P8GE56</accession>
<feature type="region of interest" description="Disordered" evidence="1">
    <location>
        <begin position="1"/>
        <end position="34"/>
    </location>
</feature>
<name>A0A3P8GE56_9TREM</name>
<evidence type="ECO:0000256" key="1">
    <source>
        <dbReference type="SAM" id="MobiDB-lite"/>
    </source>
</evidence>
<dbReference type="EMBL" id="UZAN01049047">
    <property type="protein sequence ID" value="VDP87022.1"/>
    <property type="molecule type" value="Genomic_DNA"/>
</dbReference>
<feature type="region of interest" description="Disordered" evidence="1">
    <location>
        <begin position="318"/>
        <end position="341"/>
    </location>
</feature>
<protein>
    <submittedName>
        <fullName evidence="2">Uncharacterized protein</fullName>
    </submittedName>
</protein>
<gene>
    <name evidence="2" type="ORF">ECPE_LOCUS10424</name>
</gene>
<dbReference type="OrthoDB" id="2161974at2759"/>
<organism evidence="2 3">
    <name type="scientific">Echinostoma caproni</name>
    <dbReference type="NCBI Taxonomy" id="27848"/>
    <lineage>
        <taxon>Eukaryota</taxon>
        <taxon>Metazoa</taxon>
        <taxon>Spiralia</taxon>
        <taxon>Lophotrochozoa</taxon>
        <taxon>Platyhelminthes</taxon>
        <taxon>Trematoda</taxon>
        <taxon>Digenea</taxon>
        <taxon>Plagiorchiida</taxon>
        <taxon>Echinostomata</taxon>
        <taxon>Echinostomatoidea</taxon>
        <taxon>Echinostomatidae</taxon>
        <taxon>Echinostoma</taxon>
    </lineage>
</organism>
<evidence type="ECO:0000313" key="2">
    <source>
        <dbReference type="EMBL" id="VDP87022.1"/>
    </source>
</evidence>
<keyword evidence="3" id="KW-1185">Reference proteome</keyword>
<feature type="compositionally biased region" description="Polar residues" evidence="1">
    <location>
        <begin position="50"/>
        <end position="61"/>
    </location>
</feature>
<feature type="compositionally biased region" description="Basic and acidic residues" evidence="1">
    <location>
        <begin position="124"/>
        <end position="135"/>
    </location>
</feature>
<proteinExistence type="predicted"/>
<dbReference type="AlphaFoldDB" id="A0A3P8GE56"/>
<dbReference type="Proteomes" id="UP000272942">
    <property type="component" value="Unassembled WGS sequence"/>
</dbReference>
<evidence type="ECO:0000313" key="3">
    <source>
        <dbReference type="Proteomes" id="UP000272942"/>
    </source>
</evidence>
<reference evidence="2 3" key="1">
    <citation type="submission" date="2018-11" db="EMBL/GenBank/DDBJ databases">
        <authorList>
            <consortium name="Pathogen Informatics"/>
        </authorList>
    </citation>
    <scope>NUCLEOTIDE SEQUENCE [LARGE SCALE GENOMIC DNA]</scope>
    <source>
        <strain evidence="2 3">Egypt</strain>
    </source>
</reference>
<sequence length="376" mass="41398">MKSTVDQLRNDMTKIRTTQLTPTGLHPRPPRSTSCRAIPDNLRQHESHETLSLNSLTSGASSGLPDCNSIRTQSPGPDLLTRHSPSPTSDGERTPGKRSRWIRPGLGRAFKKRSKSSMNPGERSTAHVEPHHRESVPTATVCSNPGITRNLLPPGPDHFTHRMTSPSPQTTDHMNDQSAQSLLHRMRWELSCLEADNKRLRRLILNAPELIDPPDSAQAHNQNVVTLTGDQIVHIYVELEPSPFRNAFMKLQSNSDVTSSPKPTRNESGSNKLMKIGCVGVRQTDGGTSSAGWQELDEKIGYLLQVTFHFDYRKASSVQEPLVPSKENEADTSTATEPANGTEVEMDVPEVDDSTPDLLVATCFGNGVQNIGRTVR</sequence>